<dbReference type="RefSeq" id="WP_306103221.1">
    <property type="nucleotide sequence ID" value="NZ_CP120983.1"/>
</dbReference>
<evidence type="ECO:0000313" key="3">
    <source>
        <dbReference type="Proteomes" id="UP001224433"/>
    </source>
</evidence>
<feature type="domain" description="SnoaL-like" evidence="1">
    <location>
        <begin position="11"/>
        <end position="104"/>
    </location>
</feature>
<reference evidence="2 3" key="1">
    <citation type="submission" date="2023-03" db="EMBL/GenBank/DDBJ databases">
        <title>Isolation and description of six Streptomyces strains from soil environments, able to metabolize different microbial glucans.</title>
        <authorList>
            <person name="Widen T."/>
            <person name="Larsbrink J."/>
        </authorList>
    </citation>
    <scope>NUCLEOTIDE SEQUENCE [LARGE SCALE GENOMIC DNA]</scope>
    <source>
        <strain evidence="2 3">Alt3</strain>
    </source>
</reference>
<dbReference type="InterPro" id="IPR032710">
    <property type="entry name" value="NTF2-like_dom_sf"/>
</dbReference>
<dbReference type="Pfam" id="PF12680">
    <property type="entry name" value="SnoaL_2"/>
    <property type="match status" value="1"/>
</dbReference>
<evidence type="ECO:0000259" key="1">
    <source>
        <dbReference type="Pfam" id="PF12680"/>
    </source>
</evidence>
<dbReference type="SUPFAM" id="SSF54427">
    <property type="entry name" value="NTF2-like"/>
    <property type="match status" value="1"/>
</dbReference>
<name>A0ABY9JC44_9ACTN</name>
<proteinExistence type="predicted"/>
<dbReference type="Proteomes" id="UP001224433">
    <property type="component" value="Chromosome"/>
</dbReference>
<dbReference type="EMBL" id="CP120983">
    <property type="protein sequence ID" value="WLQ63541.1"/>
    <property type="molecule type" value="Genomic_DNA"/>
</dbReference>
<protein>
    <submittedName>
        <fullName evidence="2">Nuclear transport factor 2 family protein</fullName>
    </submittedName>
</protein>
<accession>A0ABY9JC44</accession>
<keyword evidence="3" id="KW-1185">Reference proteome</keyword>
<dbReference type="Gene3D" id="3.10.450.50">
    <property type="match status" value="1"/>
</dbReference>
<dbReference type="InterPro" id="IPR037401">
    <property type="entry name" value="SnoaL-like"/>
</dbReference>
<sequence>MSAESPLPPVVSAFLDAANARDTAAWLRTFAPDGAVDDWGRVFTGYEAVRGWSDAEFIGARVTLDVTEVSTGPGDEDVTVLAQVGGDGFNGPSHFTFTVREGLIGLMRITA</sequence>
<gene>
    <name evidence="2" type="ORF">P8A20_08060</name>
</gene>
<organism evidence="2 3">
    <name type="scientific">Streptomyces glycanivorans</name>
    <dbReference type="NCBI Taxonomy" id="3033808"/>
    <lineage>
        <taxon>Bacteria</taxon>
        <taxon>Bacillati</taxon>
        <taxon>Actinomycetota</taxon>
        <taxon>Actinomycetes</taxon>
        <taxon>Kitasatosporales</taxon>
        <taxon>Streptomycetaceae</taxon>
        <taxon>Streptomyces</taxon>
    </lineage>
</organism>
<evidence type="ECO:0000313" key="2">
    <source>
        <dbReference type="EMBL" id="WLQ63541.1"/>
    </source>
</evidence>